<dbReference type="Gene3D" id="1.20.1740.10">
    <property type="entry name" value="Amino acid/polyamine transporter I"/>
    <property type="match status" value="1"/>
</dbReference>
<dbReference type="GO" id="GO:0016020">
    <property type="term" value="C:membrane"/>
    <property type="evidence" value="ECO:0007669"/>
    <property type="project" value="UniProtKB-SubCell"/>
</dbReference>
<evidence type="ECO:0000256" key="5">
    <source>
        <dbReference type="ARBA" id="ARBA00023136"/>
    </source>
</evidence>
<dbReference type="PANTHER" id="PTHR45649:SF7">
    <property type="entry name" value="CHOLINE TRANSPORT PROTEIN"/>
    <property type="match status" value="1"/>
</dbReference>
<evidence type="ECO:0000256" key="1">
    <source>
        <dbReference type="ARBA" id="ARBA00004141"/>
    </source>
</evidence>
<proteinExistence type="predicted"/>
<gene>
    <name evidence="7" type="ORF">IFR04_016030</name>
</gene>
<dbReference type="Proteomes" id="UP000664132">
    <property type="component" value="Unassembled WGS sequence"/>
</dbReference>
<feature type="transmembrane region" description="Helical" evidence="6">
    <location>
        <begin position="353"/>
        <end position="374"/>
    </location>
</feature>
<feature type="transmembrane region" description="Helical" evidence="6">
    <location>
        <begin position="169"/>
        <end position="190"/>
    </location>
</feature>
<feature type="transmembrane region" description="Helical" evidence="6">
    <location>
        <begin position="107"/>
        <end position="132"/>
    </location>
</feature>
<keyword evidence="8" id="KW-1185">Reference proteome</keyword>
<evidence type="ECO:0008006" key="9">
    <source>
        <dbReference type="Google" id="ProtNLM"/>
    </source>
</evidence>
<feature type="transmembrane region" description="Helical" evidence="6">
    <location>
        <begin position="251"/>
        <end position="272"/>
    </location>
</feature>
<dbReference type="GO" id="GO:0022857">
    <property type="term" value="F:transmembrane transporter activity"/>
    <property type="evidence" value="ECO:0007669"/>
    <property type="project" value="InterPro"/>
</dbReference>
<dbReference type="PIRSF" id="PIRSF006060">
    <property type="entry name" value="AA_transporter"/>
    <property type="match status" value="1"/>
</dbReference>
<feature type="transmembrane region" description="Helical" evidence="6">
    <location>
        <begin position="210"/>
        <end position="231"/>
    </location>
</feature>
<dbReference type="OrthoDB" id="2417308at2759"/>
<feature type="transmembrane region" description="Helical" evidence="6">
    <location>
        <begin position="423"/>
        <end position="442"/>
    </location>
</feature>
<accession>A0A8H7T202</accession>
<feature type="transmembrane region" description="Helical" evidence="6">
    <location>
        <begin position="454"/>
        <end position="472"/>
    </location>
</feature>
<dbReference type="InterPro" id="IPR002293">
    <property type="entry name" value="AA/rel_permease1"/>
</dbReference>
<comment type="caution">
    <text evidence="7">The sequence shown here is derived from an EMBL/GenBank/DDBJ whole genome shotgun (WGS) entry which is preliminary data.</text>
</comment>
<comment type="subcellular location">
    <subcellularLocation>
        <location evidence="1">Membrane</location>
        <topology evidence="1">Multi-pass membrane protein</topology>
    </subcellularLocation>
</comment>
<dbReference type="PANTHER" id="PTHR45649">
    <property type="entry name" value="AMINO-ACID PERMEASE BAT1"/>
    <property type="match status" value="1"/>
</dbReference>
<keyword evidence="2" id="KW-0813">Transport</keyword>
<dbReference type="Pfam" id="PF13520">
    <property type="entry name" value="AA_permease_2"/>
    <property type="match status" value="1"/>
</dbReference>
<evidence type="ECO:0000256" key="3">
    <source>
        <dbReference type="ARBA" id="ARBA00022692"/>
    </source>
</evidence>
<protein>
    <recommendedName>
        <fullName evidence="9">Choline transport protein</fullName>
    </recommendedName>
</protein>
<evidence type="ECO:0000256" key="2">
    <source>
        <dbReference type="ARBA" id="ARBA00022448"/>
    </source>
</evidence>
<dbReference type="AlphaFoldDB" id="A0A8H7T202"/>
<evidence type="ECO:0000313" key="8">
    <source>
        <dbReference type="Proteomes" id="UP000664132"/>
    </source>
</evidence>
<evidence type="ECO:0000313" key="7">
    <source>
        <dbReference type="EMBL" id="KAG4410837.1"/>
    </source>
</evidence>
<feature type="transmembrane region" description="Helical" evidence="6">
    <location>
        <begin position="381"/>
        <end position="403"/>
    </location>
</feature>
<keyword evidence="5 6" id="KW-0472">Membrane</keyword>
<feature type="transmembrane region" description="Helical" evidence="6">
    <location>
        <begin position="16"/>
        <end position="43"/>
    </location>
</feature>
<reference evidence="7" key="1">
    <citation type="submission" date="2021-02" db="EMBL/GenBank/DDBJ databases">
        <title>Genome sequence Cadophora malorum strain M34.</title>
        <authorList>
            <person name="Stefanovic E."/>
            <person name="Vu D."/>
            <person name="Scully C."/>
            <person name="Dijksterhuis J."/>
            <person name="Roader J."/>
            <person name="Houbraken J."/>
        </authorList>
    </citation>
    <scope>NUCLEOTIDE SEQUENCE</scope>
    <source>
        <strain evidence="7">M34</strain>
    </source>
</reference>
<feature type="transmembrane region" description="Helical" evidence="6">
    <location>
        <begin position="50"/>
        <end position="70"/>
    </location>
</feature>
<feature type="transmembrane region" description="Helical" evidence="6">
    <location>
        <begin position="144"/>
        <end position="163"/>
    </location>
</feature>
<organism evidence="7 8">
    <name type="scientific">Cadophora malorum</name>
    <dbReference type="NCBI Taxonomy" id="108018"/>
    <lineage>
        <taxon>Eukaryota</taxon>
        <taxon>Fungi</taxon>
        <taxon>Dikarya</taxon>
        <taxon>Ascomycota</taxon>
        <taxon>Pezizomycotina</taxon>
        <taxon>Leotiomycetes</taxon>
        <taxon>Helotiales</taxon>
        <taxon>Ploettnerulaceae</taxon>
        <taxon>Cadophora</taxon>
    </lineage>
</organism>
<evidence type="ECO:0000256" key="6">
    <source>
        <dbReference type="SAM" id="Phobius"/>
    </source>
</evidence>
<evidence type="ECO:0000256" key="4">
    <source>
        <dbReference type="ARBA" id="ARBA00022989"/>
    </source>
</evidence>
<sequence length="528" mass="57000">MAPTLELQGEHIPHTFGLWGAVSLGWLTINVFGGMSFIIFFGLSAGGIPVVLYGFIGSSIAVVCIILTFAQCASRFSTAGGAYHYACFLTPEKYRRQVAYPLGWFNYLGWIFTHAGCCAIVATCTLGLVNLCRPGFDVSERWQLFLVYLAVDAICWLVNLWGLKGIPTLELIGCYATVFGFISYTIALLVKAPKADAQFVFVETNNQTGYSSMAMAVVLGLFSSFATLMGLDGPTHLAEEIDRPKKALPRILLIVILSQFCIGVVWIIVVGFSITDLESIMSTSTGVPMLELIRRGTGSDAAAIVFCLILLVNNGTSALGSAVTMSRQGYAFARDGGLFWNSKLVELTPKSHLPLWSINLPSILVGLVGLIYLFSNAAFNAIVGSQAVCMIISFGFPALILLVTSGKTLPESDRWNFGVWGTPIYSISVFYSVLVVIVAFMPQAHPITSLNMNYTVLVVGAFSIAMALAWTFEGHKQFQPPVNDGNIVIAAGVIEGIVTDDKILMAEQAVDDKGRTFVESKSASILES</sequence>
<dbReference type="EMBL" id="JAFJYH010000576">
    <property type="protein sequence ID" value="KAG4410837.1"/>
    <property type="molecule type" value="Genomic_DNA"/>
</dbReference>
<name>A0A8H7T202_9HELO</name>
<keyword evidence="4 6" id="KW-1133">Transmembrane helix</keyword>
<keyword evidence="3 6" id="KW-0812">Transmembrane</keyword>